<evidence type="ECO:0000313" key="7">
    <source>
        <dbReference type="EMBL" id="TGZ62446.1"/>
    </source>
</evidence>
<evidence type="ECO:0000256" key="1">
    <source>
        <dbReference type="ARBA" id="ARBA00004305"/>
    </source>
</evidence>
<comment type="similarity">
    <text evidence="2 6">Belongs to the complex I LYR family. SDHAF3 subfamily.</text>
</comment>
<dbReference type="InterPro" id="IPR008381">
    <property type="entry name" value="SDHAF3/Sdh7"/>
</dbReference>
<comment type="caution">
    <text evidence="7">The sequence shown here is derived from an EMBL/GenBank/DDBJ whole genome shotgun (WGS) entry which is preliminary data.</text>
</comment>
<dbReference type="Pfam" id="PF13233">
    <property type="entry name" value="Complex1_LYR_2"/>
    <property type="match status" value="1"/>
</dbReference>
<accession>A0A4S2LI30</accession>
<dbReference type="GO" id="GO:0005758">
    <property type="term" value="C:mitochondrial intermembrane space"/>
    <property type="evidence" value="ECO:0007669"/>
    <property type="project" value="TreeGrafter"/>
</dbReference>
<dbReference type="AlphaFoldDB" id="A0A4S2LI30"/>
<dbReference type="PANTHER" id="PTHR13137:SF6">
    <property type="entry name" value="SUCCINATE DEHYDROGENASE ASSEMBLY FACTOR 3, MITOCHONDRIAL"/>
    <property type="match status" value="1"/>
</dbReference>
<evidence type="ECO:0000313" key="8">
    <source>
        <dbReference type="Proteomes" id="UP000308267"/>
    </source>
</evidence>
<name>A0A4S2LI30_OPIFE</name>
<dbReference type="CDD" id="cd20270">
    <property type="entry name" value="Complex1_LYR_SDHAF3_LYRM10"/>
    <property type="match status" value="1"/>
</dbReference>
<comment type="subcellular location">
    <subcellularLocation>
        <location evidence="1 6">Mitochondrion matrix</location>
    </subcellularLocation>
</comment>
<sequence length="126" mass="14731">MSVSNFASLTHPQRVRYLYKAILRLHRALPPDMAELGNRYVREEFQKHKNSPPEFIRSFMVEWSRYAVELSKQVRYLPRSDSEGCVYLGKVLDESQLKYFNEAQLKQLLELAKEIHSPTNSSEATP</sequence>
<evidence type="ECO:0000256" key="3">
    <source>
        <dbReference type="ARBA" id="ARBA00022946"/>
    </source>
</evidence>
<keyword evidence="8" id="KW-1185">Reference proteome</keyword>
<evidence type="ECO:0000256" key="6">
    <source>
        <dbReference type="RuleBase" id="RU368039"/>
    </source>
</evidence>
<organism evidence="7 8">
    <name type="scientific">Opisthorchis felineus</name>
    <dbReference type="NCBI Taxonomy" id="147828"/>
    <lineage>
        <taxon>Eukaryota</taxon>
        <taxon>Metazoa</taxon>
        <taxon>Spiralia</taxon>
        <taxon>Lophotrochozoa</taxon>
        <taxon>Platyhelminthes</taxon>
        <taxon>Trematoda</taxon>
        <taxon>Digenea</taxon>
        <taxon>Opisthorchiida</taxon>
        <taxon>Opisthorchiata</taxon>
        <taxon>Opisthorchiidae</taxon>
        <taxon>Opisthorchis</taxon>
    </lineage>
</organism>
<dbReference type="GO" id="GO:0034553">
    <property type="term" value="P:mitochondrial respiratory chain complex II assembly"/>
    <property type="evidence" value="ECO:0007669"/>
    <property type="project" value="UniProtKB-UniRule"/>
</dbReference>
<keyword evidence="5 6" id="KW-0143">Chaperone</keyword>
<gene>
    <name evidence="7" type="ORF">CRM22_007432</name>
</gene>
<evidence type="ECO:0000256" key="5">
    <source>
        <dbReference type="ARBA" id="ARBA00023186"/>
    </source>
</evidence>
<comment type="subunit">
    <text evidence="6">Interacts with the iron-sulfur protein subunit within the SDH catalytic dimer.</text>
</comment>
<keyword evidence="3" id="KW-0809">Transit peptide</keyword>
<dbReference type="GO" id="GO:0005759">
    <property type="term" value="C:mitochondrial matrix"/>
    <property type="evidence" value="ECO:0007669"/>
    <property type="project" value="UniProtKB-SubCell"/>
</dbReference>
<keyword evidence="4 6" id="KW-0496">Mitochondrion</keyword>
<proteinExistence type="inferred from homology"/>
<protein>
    <recommendedName>
        <fullName evidence="6">Succinate dehydrogenase assembly factor 3</fullName>
        <shortName evidence="6">SDH assembly factor 3</shortName>
        <shortName evidence="6">SDHAF3</shortName>
    </recommendedName>
</protein>
<comment type="function">
    <text evidence="6">Plays an essential role in the assembly of succinate dehydrogenase (SDH), an enzyme complex (also referred to as respiratory complex II) that is a component of both the tricarboxylic acid (TCA) cycle and the mitochondrial electron transport chain, and which couples the oxidation of succinate to fumarate with the reduction of ubiquinone (coenzyme Q) to ubiquinol. Promotes maturation of the iron-sulfur protein subunit of the SDH catalytic dimer, protecting it from the deleterious effects of oxidants. May act together with SDHAF1.</text>
</comment>
<evidence type="ECO:0000256" key="2">
    <source>
        <dbReference type="ARBA" id="ARBA00006020"/>
    </source>
</evidence>
<dbReference type="GO" id="GO:0006105">
    <property type="term" value="P:succinate metabolic process"/>
    <property type="evidence" value="ECO:0007669"/>
    <property type="project" value="TreeGrafter"/>
</dbReference>
<evidence type="ECO:0000256" key="4">
    <source>
        <dbReference type="ARBA" id="ARBA00023128"/>
    </source>
</evidence>
<dbReference type="Proteomes" id="UP000308267">
    <property type="component" value="Unassembled WGS sequence"/>
</dbReference>
<dbReference type="STRING" id="147828.A0A4S2LI30"/>
<dbReference type="OrthoDB" id="278329at2759"/>
<dbReference type="EMBL" id="SJOL01007518">
    <property type="protein sequence ID" value="TGZ62446.1"/>
    <property type="molecule type" value="Genomic_DNA"/>
</dbReference>
<reference evidence="7 8" key="1">
    <citation type="journal article" date="2019" name="BMC Genomics">
        <title>New insights from Opisthorchis felineus genome: update on genomics of the epidemiologically important liver flukes.</title>
        <authorList>
            <person name="Ershov N.I."/>
            <person name="Mordvinov V.A."/>
            <person name="Prokhortchouk E.B."/>
            <person name="Pakharukova M.Y."/>
            <person name="Gunbin K.V."/>
            <person name="Ustyantsev K."/>
            <person name="Genaev M.A."/>
            <person name="Blinov A.G."/>
            <person name="Mazur A."/>
            <person name="Boulygina E."/>
            <person name="Tsygankova S."/>
            <person name="Khrameeva E."/>
            <person name="Chekanov N."/>
            <person name="Fan G."/>
            <person name="Xiao A."/>
            <person name="Zhang H."/>
            <person name="Xu X."/>
            <person name="Yang H."/>
            <person name="Solovyev V."/>
            <person name="Lee S.M."/>
            <person name="Liu X."/>
            <person name="Afonnikov D.A."/>
            <person name="Skryabin K.G."/>
        </authorList>
    </citation>
    <scope>NUCLEOTIDE SEQUENCE [LARGE SCALE GENOMIC DNA]</scope>
    <source>
        <strain evidence="7">AK-0245</strain>
        <tissue evidence="7">Whole organism</tissue>
    </source>
</reference>
<dbReference type="PANTHER" id="PTHR13137">
    <property type="entry name" value="DC11 ACN9 HOMOLOG"/>
    <property type="match status" value="1"/>
</dbReference>